<accession>A0A6M3IQU2</accession>
<proteinExistence type="predicted"/>
<organism evidence="1">
    <name type="scientific">viral metagenome</name>
    <dbReference type="NCBI Taxonomy" id="1070528"/>
    <lineage>
        <taxon>unclassified sequences</taxon>
        <taxon>metagenomes</taxon>
        <taxon>organismal metagenomes</taxon>
    </lineage>
</organism>
<dbReference type="EMBL" id="MT141339">
    <property type="protein sequence ID" value="QJA58792.1"/>
    <property type="molecule type" value="Genomic_DNA"/>
</dbReference>
<gene>
    <name evidence="1" type="ORF">MM415B01406_0014</name>
</gene>
<reference evidence="1" key="1">
    <citation type="submission" date="2020-03" db="EMBL/GenBank/DDBJ databases">
        <title>The deep terrestrial virosphere.</title>
        <authorList>
            <person name="Holmfeldt K."/>
            <person name="Nilsson E."/>
            <person name="Simone D."/>
            <person name="Lopez-Fernandez M."/>
            <person name="Wu X."/>
            <person name="de Brujin I."/>
            <person name="Lundin D."/>
            <person name="Andersson A."/>
            <person name="Bertilsson S."/>
            <person name="Dopson M."/>
        </authorList>
    </citation>
    <scope>NUCLEOTIDE SEQUENCE</scope>
    <source>
        <strain evidence="1">MM415B01406</strain>
    </source>
</reference>
<sequence>MSVRVSREEKLERLREIRETVNEFPIIPVFKDEAELRWSLDQGNVDFIANLRYWMGHPGEFRGIFPRLRISPIKPWCYATAGYSIRAMSFDEALDSINKVVEDERGRHEFIYFRVAGPWLPWPQKSYVDEAMEEYKELEYELSRPDEYVRSDLHDR</sequence>
<evidence type="ECO:0000313" key="1">
    <source>
        <dbReference type="EMBL" id="QJA58792.1"/>
    </source>
</evidence>
<name>A0A6M3IQU2_9ZZZZ</name>
<protein>
    <submittedName>
        <fullName evidence="1">Uncharacterized protein</fullName>
    </submittedName>
</protein>
<dbReference type="AlphaFoldDB" id="A0A6M3IQU2"/>